<protein>
    <submittedName>
        <fullName evidence="1">Gamma-glutamyltranspeptidase</fullName>
    </submittedName>
</protein>
<evidence type="ECO:0000313" key="2">
    <source>
        <dbReference type="Proteomes" id="UP001055072"/>
    </source>
</evidence>
<dbReference type="Proteomes" id="UP001055072">
    <property type="component" value="Unassembled WGS sequence"/>
</dbReference>
<evidence type="ECO:0000313" key="1">
    <source>
        <dbReference type="EMBL" id="KAI0087996.1"/>
    </source>
</evidence>
<accession>A0ACB8U139</accession>
<keyword evidence="2" id="KW-1185">Reference proteome</keyword>
<dbReference type="EMBL" id="MU274915">
    <property type="protein sequence ID" value="KAI0087996.1"/>
    <property type="molecule type" value="Genomic_DNA"/>
</dbReference>
<sequence length="618" mass="67316">MAISEDEKTLPLFADGTATVGDASPVERRRQSRSRAWRIFALVAAWTTISFLYTSRSTWSTETSSKRHTCGSSSCERNEAWLIRAKHGAVASENGLCSEIGVKTLKKGGNAVDAAISATLCIGVTNMFSAGIGGGGFMTVRIPTLGGKDTSKAYTVDFRETAPAAANETMYVGQPINALFGGLAVGVPGELRGLEEMHRRWGTLSWKELVMPSVELAKGWRVSKELERRIEMFGALMHNSPDWKAIFAPKGCLLREGDLIQRIALSRTLAKIAEEGPDAFYSGPIAESLVAKVQEAGGIMTLQDFADYKAKVEPALEGSYRGKRVYTTHAPTSGPALLHMLNLLEQFEDFVEEGRSSLNMHRVIEIMKFGFAARTKISDPAFVHRDSARILEIPTKEYARRVFLNITDDRTHPPEYYQPVYDVPVDHGTSHVSVVDKNEMAVSITSTVNIVFGSQVLDPVTGVIMNDEMDDFSTPGVPNSFGLYPSPYNYPQPGKRPLSSIAPTIMEHLDGSFAVTIGGSGGSRIFPSVFQTLVNLDWGLDASEAVEYGRVHDQLFPLLVEADNVFPSNILEDLKVKGHNITVADISRVAAAVQVITKEGSTIQAASDSRKRGKAAGY</sequence>
<name>A0ACB8U139_9APHY</name>
<comment type="caution">
    <text evidence="1">The sequence shown here is derived from an EMBL/GenBank/DDBJ whole genome shotgun (WGS) entry which is preliminary data.</text>
</comment>
<organism evidence="1 2">
    <name type="scientific">Irpex rosettiformis</name>
    <dbReference type="NCBI Taxonomy" id="378272"/>
    <lineage>
        <taxon>Eukaryota</taxon>
        <taxon>Fungi</taxon>
        <taxon>Dikarya</taxon>
        <taxon>Basidiomycota</taxon>
        <taxon>Agaricomycotina</taxon>
        <taxon>Agaricomycetes</taxon>
        <taxon>Polyporales</taxon>
        <taxon>Irpicaceae</taxon>
        <taxon>Irpex</taxon>
    </lineage>
</organism>
<reference evidence="1" key="1">
    <citation type="journal article" date="2021" name="Environ. Microbiol.">
        <title>Gene family expansions and transcriptome signatures uncover fungal adaptations to wood decay.</title>
        <authorList>
            <person name="Hage H."/>
            <person name="Miyauchi S."/>
            <person name="Viragh M."/>
            <person name="Drula E."/>
            <person name="Min B."/>
            <person name="Chaduli D."/>
            <person name="Navarro D."/>
            <person name="Favel A."/>
            <person name="Norest M."/>
            <person name="Lesage-Meessen L."/>
            <person name="Balint B."/>
            <person name="Merenyi Z."/>
            <person name="de Eugenio L."/>
            <person name="Morin E."/>
            <person name="Martinez A.T."/>
            <person name="Baldrian P."/>
            <person name="Stursova M."/>
            <person name="Martinez M.J."/>
            <person name="Novotny C."/>
            <person name="Magnuson J.K."/>
            <person name="Spatafora J.W."/>
            <person name="Maurice S."/>
            <person name="Pangilinan J."/>
            <person name="Andreopoulos W."/>
            <person name="LaButti K."/>
            <person name="Hundley H."/>
            <person name="Na H."/>
            <person name="Kuo A."/>
            <person name="Barry K."/>
            <person name="Lipzen A."/>
            <person name="Henrissat B."/>
            <person name="Riley R."/>
            <person name="Ahrendt S."/>
            <person name="Nagy L.G."/>
            <person name="Grigoriev I.V."/>
            <person name="Martin F."/>
            <person name="Rosso M.N."/>
        </authorList>
    </citation>
    <scope>NUCLEOTIDE SEQUENCE</scope>
    <source>
        <strain evidence="1">CBS 384.51</strain>
    </source>
</reference>
<proteinExistence type="predicted"/>
<gene>
    <name evidence="1" type="ORF">BDY19DRAFT_951419</name>
</gene>